<dbReference type="Gene3D" id="3.30.2310.20">
    <property type="entry name" value="RelE-like"/>
    <property type="match status" value="1"/>
</dbReference>
<dbReference type="EMBL" id="MHRI01000001">
    <property type="protein sequence ID" value="OHA21883.1"/>
    <property type="molecule type" value="Genomic_DNA"/>
</dbReference>
<dbReference type="PANTHER" id="PTHR38813">
    <property type="match status" value="1"/>
</dbReference>
<evidence type="ECO:0000313" key="2">
    <source>
        <dbReference type="Proteomes" id="UP000178121"/>
    </source>
</evidence>
<sequence>MSSDDNWDVRVARNVTKALRKFPKKDLDAIEAAVVGMRRDPYFGDIQKLGGQNAWRRRTGSYRISYEVHQEVRLVIVFEVRRRTSTTY</sequence>
<dbReference type="PANTHER" id="PTHR38813:SF1">
    <property type="entry name" value="TOXIN RELE1-RELATED"/>
    <property type="match status" value="1"/>
</dbReference>
<dbReference type="InterPro" id="IPR052747">
    <property type="entry name" value="TA_system_RelE_toxin"/>
</dbReference>
<name>A0A1G2MDH3_9BACT</name>
<proteinExistence type="predicted"/>
<accession>A0A1G2MDH3</accession>
<dbReference type="AlphaFoldDB" id="A0A1G2MDH3"/>
<protein>
    <recommendedName>
        <fullName evidence="3">Plasmid stabilization protein</fullName>
    </recommendedName>
</protein>
<comment type="caution">
    <text evidence="1">The sequence shown here is derived from an EMBL/GenBank/DDBJ whole genome shotgun (WGS) entry which is preliminary data.</text>
</comment>
<dbReference type="Proteomes" id="UP000178121">
    <property type="component" value="Unassembled WGS sequence"/>
</dbReference>
<evidence type="ECO:0000313" key="1">
    <source>
        <dbReference type="EMBL" id="OHA21883.1"/>
    </source>
</evidence>
<evidence type="ECO:0008006" key="3">
    <source>
        <dbReference type="Google" id="ProtNLM"/>
    </source>
</evidence>
<dbReference type="InterPro" id="IPR035093">
    <property type="entry name" value="RelE/ParE_toxin_dom_sf"/>
</dbReference>
<gene>
    <name evidence="1" type="ORF">A2849_01875</name>
</gene>
<dbReference type="SUPFAM" id="SSF143011">
    <property type="entry name" value="RelE-like"/>
    <property type="match status" value="1"/>
</dbReference>
<reference evidence="1 2" key="1">
    <citation type="journal article" date="2016" name="Nat. Commun.">
        <title>Thousands of microbial genomes shed light on interconnected biogeochemical processes in an aquifer system.</title>
        <authorList>
            <person name="Anantharaman K."/>
            <person name="Brown C.T."/>
            <person name="Hug L.A."/>
            <person name="Sharon I."/>
            <person name="Castelle C.J."/>
            <person name="Probst A.J."/>
            <person name="Thomas B.C."/>
            <person name="Singh A."/>
            <person name="Wilkins M.J."/>
            <person name="Karaoz U."/>
            <person name="Brodie E.L."/>
            <person name="Williams K.H."/>
            <person name="Hubbard S.S."/>
            <person name="Banfield J.F."/>
        </authorList>
    </citation>
    <scope>NUCLEOTIDE SEQUENCE [LARGE SCALE GENOMIC DNA]</scope>
</reference>
<organism evidence="1 2">
    <name type="scientific">Candidatus Taylorbacteria bacterium RIFCSPHIGHO2_01_FULL_51_15</name>
    <dbReference type="NCBI Taxonomy" id="1802304"/>
    <lineage>
        <taxon>Bacteria</taxon>
        <taxon>Candidatus Tayloriibacteriota</taxon>
    </lineage>
</organism>